<dbReference type="EMBL" id="JAWDIU010000008">
    <property type="protein sequence ID" value="MDU0328432.1"/>
    <property type="molecule type" value="Genomic_DNA"/>
</dbReference>
<accession>A0ABU3RZX6</accession>
<proteinExistence type="inferred from homology"/>
<evidence type="ECO:0000313" key="5">
    <source>
        <dbReference type="EMBL" id="MDU0328432.1"/>
    </source>
</evidence>
<feature type="chain" id="PRO_5046079267" evidence="3">
    <location>
        <begin position="23"/>
        <end position="336"/>
    </location>
</feature>
<dbReference type="Proteomes" id="UP001256673">
    <property type="component" value="Unassembled WGS sequence"/>
</dbReference>
<feature type="signal peptide" evidence="3">
    <location>
        <begin position="1"/>
        <end position="22"/>
    </location>
</feature>
<evidence type="ECO:0000259" key="4">
    <source>
        <dbReference type="Pfam" id="PF08450"/>
    </source>
</evidence>
<keyword evidence="3" id="KW-0732">Signal</keyword>
<dbReference type="InterPro" id="IPR011042">
    <property type="entry name" value="6-blade_b-propeller_TolB-like"/>
</dbReference>
<feature type="domain" description="SMP-30/Gluconolactonase/LRE-like region" evidence="4">
    <location>
        <begin position="57"/>
        <end position="290"/>
    </location>
</feature>
<comment type="caution">
    <text evidence="5">The sequence shown here is derived from an EMBL/GenBank/DDBJ whole genome shotgun (WGS) entry which is preliminary data.</text>
</comment>
<dbReference type="InterPro" id="IPR013658">
    <property type="entry name" value="SGL"/>
</dbReference>
<dbReference type="RefSeq" id="WP_316002029.1">
    <property type="nucleotide sequence ID" value="NZ_JAWDIU010000008.1"/>
</dbReference>
<dbReference type="PANTHER" id="PTHR47572:SF4">
    <property type="entry name" value="LACTONASE DRP35"/>
    <property type="match status" value="1"/>
</dbReference>
<organism evidence="5 6">
    <name type="scientific">Microbacterium algihabitans</name>
    <dbReference type="NCBI Taxonomy" id="3075992"/>
    <lineage>
        <taxon>Bacteria</taxon>
        <taxon>Bacillati</taxon>
        <taxon>Actinomycetota</taxon>
        <taxon>Actinomycetes</taxon>
        <taxon>Micrococcales</taxon>
        <taxon>Microbacteriaceae</taxon>
        <taxon>Microbacterium</taxon>
    </lineage>
</organism>
<evidence type="ECO:0000256" key="2">
    <source>
        <dbReference type="ARBA" id="ARBA00022801"/>
    </source>
</evidence>
<reference evidence="5 6" key="1">
    <citation type="submission" date="2023-09" db="EMBL/GenBank/DDBJ databases">
        <title>Microbacterium fusihabitans sp. nov., Microbacterium phycihabitans sp. nov., and Microbacterium cervinum sp. nov., isolated from dried seaweeds of beach.</title>
        <authorList>
            <person name="Lee S.D."/>
        </authorList>
    </citation>
    <scope>NUCLEOTIDE SEQUENCE [LARGE SCALE GENOMIC DNA]</scope>
    <source>
        <strain evidence="5 6">KSW2-21</strain>
    </source>
</reference>
<evidence type="ECO:0000256" key="3">
    <source>
        <dbReference type="SAM" id="SignalP"/>
    </source>
</evidence>
<sequence>MKRALVSVGVPAVLLLTGCTAAATPDDTAAPATGKQIAERVVQVSDVHEATGMTLLEGPTFGPDGGLYVVDVVAPPGEGKILRVDVEDESVETVYTDDASVLTSAQFGPADGRLYVTDFIGGAVRSMTTDGTDVRDVFAGPVDGVPMQPDDIAFGRDGALYVTDAAGATAPYWEATGRVVRIDPATAKGTVLASELPSPNGIGFSPEYDALWVGLNTGNRIDRLTLSPDGSEVATAHPAIYASAGVGQVDSIAVDADGNLYVGVHNRPEIFIYDVEGALVTTVSVPTEEASGLSSATNIAIAPGTTDAYATISGSDGGFVYRFDALAAGIPQSNGG</sequence>
<gene>
    <name evidence="5" type="ORF">RWH43_16860</name>
</gene>
<keyword evidence="6" id="KW-1185">Reference proteome</keyword>
<evidence type="ECO:0000256" key="1">
    <source>
        <dbReference type="ARBA" id="ARBA00008853"/>
    </source>
</evidence>
<dbReference type="PANTHER" id="PTHR47572">
    <property type="entry name" value="LIPOPROTEIN-RELATED"/>
    <property type="match status" value="1"/>
</dbReference>
<keyword evidence="2" id="KW-0378">Hydrolase</keyword>
<dbReference type="Gene3D" id="2.120.10.30">
    <property type="entry name" value="TolB, C-terminal domain"/>
    <property type="match status" value="1"/>
</dbReference>
<protein>
    <submittedName>
        <fullName evidence="5">SMP-30/gluconolactonase/LRE family protein</fullName>
    </submittedName>
</protein>
<dbReference type="InterPro" id="IPR051262">
    <property type="entry name" value="SMP-30/CGR1_Lactonase"/>
</dbReference>
<dbReference type="PROSITE" id="PS51257">
    <property type="entry name" value="PROKAR_LIPOPROTEIN"/>
    <property type="match status" value="1"/>
</dbReference>
<comment type="similarity">
    <text evidence="1">Belongs to the SMP-30/CGR1 family.</text>
</comment>
<dbReference type="SUPFAM" id="SSF63829">
    <property type="entry name" value="Calcium-dependent phosphotriesterase"/>
    <property type="match status" value="1"/>
</dbReference>
<evidence type="ECO:0000313" key="6">
    <source>
        <dbReference type="Proteomes" id="UP001256673"/>
    </source>
</evidence>
<name>A0ABU3RZX6_9MICO</name>
<dbReference type="Pfam" id="PF08450">
    <property type="entry name" value="SGL"/>
    <property type="match status" value="1"/>
</dbReference>